<evidence type="ECO:0000313" key="8">
    <source>
        <dbReference type="RefSeq" id="XP_033462654.1"/>
    </source>
</evidence>
<evidence type="ECO:0000313" key="7">
    <source>
        <dbReference type="Proteomes" id="UP000504637"/>
    </source>
</evidence>
<dbReference type="SUPFAM" id="SSF47807">
    <property type="entry name" value="5' to 3' exonuclease, C-terminal subdomain"/>
    <property type="match status" value="1"/>
</dbReference>
<feature type="domain" description="XPG N-terminal" evidence="6">
    <location>
        <begin position="1"/>
        <end position="92"/>
    </location>
</feature>
<reference evidence="8" key="1">
    <citation type="submission" date="2020-01" db="EMBL/GenBank/DDBJ databases">
        <authorList>
            <consortium name="DOE Joint Genome Institute"/>
            <person name="Haridas S."/>
            <person name="Albert R."/>
            <person name="Binder M."/>
            <person name="Bloem J."/>
            <person name="Labutti K."/>
            <person name="Salamov A."/>
            <person name="Andreopoulos B."/>
            <person name="Baker S.E."/>
            <person name="Barry K."/>
            <person name="Bills G."/>
            <person name="Bluhm B.H."/>
            <person name="Cannon C."/>
            <person name="Castanera R."/>
            <person name="Culley D.E."/>
            <person name="Daum C."/>
            <person name="Ezra D."/>
            <person name="Gonzalez J.B."/>
            <person name="Henrissat B."/>
            <person name="Kuo A."/>
            <person name="Liang C."/>
            <person name="Lipzen A."/>
            <person name="Lutzoni F."/>
            <person name="Magnuson J."/>
            <person name="Mondo S."/>
            <person name="Nolan M."/>
            <person name="Ohm R."/>
            <person name="Pangilinan J."/>
            <person name="Park H.-J."/>
            <person name="Ramirez L."/>
            <person name="Alfaro M."/>
            <person name="Sun H."/>
            <person name="Tritt A."/>
            <person name="Yoshinaga Y."/>
            <person name="Zwiers L.-H."/>
            <person name="Turgeon B.G."/>
            <person name="Goodwin S.B."/>
            <person name="Spatafora J.W."/>
            <person name="Crous P.W."/>
            <person name="Grigoriev I.V."/>
        </authorList>
    </citation>
    <scope>NUCLEOTIDE SEQUENCE</scope>
    <source>
        <strain evidence="8">CBS 342.82</strain>
    </source>
</reference>
<reference evidence="8" key="3">
    <citation type="submission" date="2025-08" db="UniProtKB">
        <authorList>
            <consortium name="RefSeq"/>
        </authorList>
    </citation>
    <scope>IDENTIFICATION</scope>
    <source>
        <strain evidence="8">CBS 342.82</strain>
    </source>
</reference>
<proteinExistence type="inferred from homology"/>
<dbReference type="GO" id="GO:0003697">
    <property type="term" value="F:single-stranded DNA binding"/>
    <property type="evidence" value="ECO:0007669"/>
    <property type="project" value="InterPro"/>
</dbReference>
<dbReference type="AlphaFoldDB" id="A0A6J3MCL1"/>
<dbReference type="Pfam" id="PF00867">
    <property type="entry name" value="XPG_I"/>
    <property type="match status" value="1"/>
</dbReference>
<feature type="compositionally biased region" description="Polar residues" evidence="4">
    <location>
        <begin position="791"/>
        <end position="801"/>
    </location>
</feature>
<dbReference type="SMART" id="SM00485">
    <property type="entry name" value="XPGN"/>
    <property type="match status" value="1"/>
</dbReference>
<dbReference type="RefSeq" id="XP_033462654.1">
    <property type="nucleotide sequence ID" value="XM_033604339.1"/>
</dbReference>
<sequence length="928" mass="101758">MGIHGVFKEIASSSERVSLAKYSAAHLATHGRPLVIAIDIAIWLFQIQCGKGGSNPALRTLYYRLLRLLSLNIQPIFVFDGPNKPQWKRNKKVGGPGVRVVSVPEFLAKQLLKLFGFPIHIAPGEAEAECAVLQKAGIVDAVMSEDVDTLMFGSAVLLRNWTPEGSSKTPTHVTVYRAQDAKAQTGLDPNGMILVALMSGGDYVVEGIPGCGIKVACDAARAGFAHEMCKLAANKDVEGLQGWRERLQHEIRTNESKFFSRSNGRLVIPDDFPRMDVLGYYTHPCVSSATKLTRLKESLVWDQDIDFPALRLFAGEAFDWRCVSGAKKFIKNLAPAMLVRELRLRGNKELRLEPDAQQEYERELISAIHGERRHVTTDGELEYRVSFTPSSLVPIDLSIEEEDDAIAGNLESDSDIESGSHIATLGNSEVPASPTKSRQFRPYYPDQPEKLWVAKTFLQVGSPLLIEDHEAKLLLPKSAPSSKRTARGLGSRPTAKSSGKKTNRSLNDIPVNTMNAYAKVTKNVRPVTACLSDGSQLEPIDGQPQKVRNALPDKSHALERVAELPSSTIDGKKPVSSFRRPNIRARSQMNAMATPTDDYGHAPAVPLSRDDELESHRISTEGGGRPEPEVQGTPRRRKRVMMVSPSPRQTQRTISSYYSPSPKKVASKAFSTDVVDLLSSSPARELPPDRSGSPSPIMPRTDVFRHERGEQAVSPVFVNAMKESRADCEKNTRERLSPSLILPAGVTPRSKRRKKLACRGKLTRASTAPVLGYDDDSDGEDPGVENHSHEISYSSPHQSSVLRRRSAEQVQNEPIDLTSSPLPANPFSASPQERLASPSSFLRRGTPLRQEDMPATDSTVTQPKKKLIILRQSLVGTFKEVDVDAVDLSGDGSGWKASGGKASLRAVEGVSRARWRQSAVEILDLTGA</sequence>
<dbReference type="InterPro" id="IPR036279">
    <property type="entry name" value="5-3_exonuclease_C_sf"/>
</dbReference>
<evidence type="ECO:0000256" key="3">
    <source>
        <dbReference type="ARBA" id="ARBA00022801"/>
    </source>
</evidence>
<dbReference type="PRINTS" id="PR00853">
    <property type="entry name" value="XPGRADSUPER"/>
</dbReference>
<dbReference type="InterPro" id="IPR029060">
    <property type="entry name" value="PIN-like_dom_sf"/>
</dbReference>
<reference evidence="8" key="2">
    <citation type="submission" date="2020-04" db="EMBL/GenBank/DDBJ databases">
        <authorList>
            <consortium name="NCBI Genome Project"/>
        </authorList>
    </citation>
    <scope>NUCLEOTIDE SEQUENCE</scope>
    <source>
        <strain evidence="8">CBS 342.82</strain>
    </source>
</reference>
<dbReference type="Pfam" id="PF00752">
    <property type="entry name" value="XPG_N"/>
    <property type="match status" value="1"/>
</dbReference>
<dbReference type="GeneID" id="54362139"/>
<dbReference type="SMART" id="SM00484">
    <property type="entry name" value="XPGI"/>
    <property type="match status" value="1"/>
</dbReference>
<dbReference type="CDD" id="cd09906">
    <property type="entry name" value="H3TH_YEN1"/>
    <property type="match status" value="1"/>
</dbReference>
<dbReference type="Gene3D" id="3.40.50.1010">
    <property type="entry name" value="5'-nuclease"/>
    <property type="match status" value="2"/>
</dbReference>
<dbReference type="FunFam" id="3.40.50.1010:FF:000037">
    <property type="entry name" value="Rad2-like endonuclease, putative (AFU_orthologue AFUA_3G13260)"/>
    <property type="match status" value="1"/>
</dbReference>
<dbReference type="CDD" id="cd09870">
    <property type="entry name" value="PIN_YEN1"/>
    <property type="match status" value="1"/>
</dbReference>
<keyword evidence="3" id="KW-0378">Hydrolase</keyword>
<comment type="similarity">
    <text evidence="1">Belongs to the XPG/RAD2 endonuclease family. XPG subfamily.</text>
</comment>
<feature type="region of interest" description="Disordered" evidence="4">
    <location>
        <begin position="476"/>
        <end position="507"/>
    </location>
</feature>
<feature type="compositionally biased region" description="Acidic residues" evidence="4">
    <location>
        <begin position="773"/>
        <end position="783"/>
    </location>
</feature>
<dbReference type="InterPro" id="IPR006086">
    <property type="entry name" value="XPG-I_dom"/>
</dbReference>
<dbReference type="InterPro" id="IPR006084">
    <property type="entry name" value="XPG/Rad2"/>
</dbReference>
<name>A0A6J3MCL1_9PEZI</name>
<feature type="compositionally biased region" description="Basic and acidic residues" evidence="4">
    <location>
        <begin position="608"/>
        <end position="628"/>
    </location>
</feature>
<dbReference type="OrthoDB" id="2959108at2759"/>
<evidence type="ECO:0000259" key="6">
    <source>
        <dbReference type="SMART" id="SM00485"/>
    </source>
</evidence>
<feature type="region of interest" description="Disordered" evidence="4">
    <location>
        <begin position="768"/>
        <end position="861"/>
    </location>
</feature>
<feature type="domain" description="XPG-I" evidence="5">
    <location>
        <begin position="113"/>
        <end position="187"/>
    </location>
</feature>
<dbReference type="InterPro" id="IPR037316">
    <property type="entry name" value="Yen1_H3TH"/>
</dbReference>
<protein>
    <recommendedName>
        <fullName evidence="9">PIN domain-like protein</fullName>
    </recommendedName>
</protein>
<feature type="compositionally biased region" description="Polar residues" evidence="4">
    <location>
        <begin position="646"/>
        <end position="659"/>
    </location>
</feature>
<evidence type="ECO:0008006" key="9">
    <source>
        <dbReference type="Google" id="ProtNLM"/>
    </source>
</evidence>
<evidence type="ECO:0000259" key="5">
    <source>
        <dbReference type="SMART" id="SM00484"/>
    </source>
</evidence>
<dbReference type="GO" id="GO:0005634">
    <property type="term" value="C:nucleus"/>
    <property type="evidence" value="ECO:0007669"/>
    <property type="project" value="InterPro"/>
</dbReference>
<feature type="region of interest" description="Disordered" evidence="4">
    <location>
        <begin position="411"/>
        <end position="442"/>
    </location>
</feature>
<dbReference type="GO" id="GO:0017108">
    <property type="term" value="F:5'-flap endonuclease activity"/>
    <property type="evidence" value="ECO:0007669"/>
    <property type="project" value="TreeGrafter"/>
</dbReference>
<feature type="region of interest" description="Disordered" evidence="4">
    <location>
        <begin position="680"/>
        <end position="699"/>
    </location>
</feature>
<organism evidence="8">
    <name type="scientific">Dissoconium aciculare CBS 342.82</name>
    <dbReference type="NCBI Taxonomy" id="1314786"/>
    <lineage>
        <taxon>Eukaryota</taxon>
        <taxon>Fungi</taxon>
        <taxon>Dikarya</taxon>
        <taxon>Ascomycota</taxon>
        <taxon>Pezizomycotina</taxon>
        <taxon>Dothideomycetes</taxon>
        <taxon>Dothideomycetidae</taxon>
        <taxon>Mycosphaerellales</taxon>
        <taxon>Dissoconiaceae</taxon>
        <taxon>Dissoconium</taxon>
    </lineage>
</organism>
<gene>
    <name evidence="8" type="ORF">K489DRAFT_378150</name>
</gene>
<dbReference type="InterPro" id="IPR001044">
    <property type="entry name" value="XPG/Rad2_eukaryotes"/>
</dbReference>
<dbReference type="InterPro" id="IPR041177">
    <property type="entry name" value="GEN1_C"/>
</dbReference>
<dbReference type="GO" id="GO:0006289">
    <property type="term" value="P:nucleotide-excision repair"/>
    <property type="evidence" value="ECO:0007669"/>
    <property type="project" value="InterPro"/>
</dbReference>
<feature type="region of interest" description="Disordered" evidence="4">
    <location>
        <begin position="593"/>
        <end position="663"/>
    </location>
</feature>
<dbReference type="InterPro" id="IPR006085">
    <property type="entry name" value="XPG_DNA_repair_N"/>
</dbReference>
<dbReference type="Proteomes" id="UP000504637">
    <property type="component" value="Unplaced"/>
</dbReference>
<evidence type="ECO:0000256" key="1">
    <source>
        <dbReference type="ARBA" id="ARBA00005283"/>
    </source>
</evidence>
<dbReference type="GO" id="GO:0008821">
    <property type="term" value="F:crossover junction DNA endonuclease activity"/>
    <property type="evidence" value="ECO:0007669"/>
    <property type="project" value="InterPro"/>
</dbReference>
<feature type="compositionally biased region" description="Polar residues" evidence="4">
    <location>
        <begin position="808"/>
        <end position="831"/>
    </location>
</feature>
<keyword evidence="2" id="KW-0540">Nuclease</keyword>
<dbReference type="Pfam" id="PF18380">
    <property type="entry name" value="GEN1_C"/>
    <property type="match status" value="1"/>
</dbReference>
<dbReference type="PRINTS" id="PR00066">
    <property type="entry name" value="XRODRMPGMNTG"/>
</dbReference>
<accession>A0A6J3MCL1</accession>
<dbReference type="PANTHER" id="PTHR11081">
    <property type="entry name" value="FLAP ENDONUCLEASE FAMILY MEMBER"/>
    <property type="match status" value="1"/>
</dbReference>
<dbReference type="SUPFAM" id="SSF88723">
    <property type="entry name" value="PIN domain-like"/>
    <property type="match status" value="1"/>
</dbReference>
<evidence type="ECO:0000256" key="2">
    <source>
        <dbReference type="ARBA" id="ARBA00022722"/>
    </source>
</evidence>
<evidence type="ECO:0000256" key="4">
    <source>
        <dbReference type="SAM" id="MobiDB-lite"/>
    </source>
</evidence>
<keyword evidence="7" id="KW-1185">Reference proteome</keyword>
<dbReference type="PANTHER" id="PTHR11081:SF75">
    <property type="entry name" value="ENDONUCLEASE, PUTATIVE (AFU_ORTHOLOGUE AFUA_3G13260)-RELATED"/>
    <property type="match status" value="1"/>
</dbReference>